<dbReference type="InterPro" id="IPR036514">
    <property type="entry name" value="SGNH_hydro_sf"/>
</dbReference>
<evidence type="ECO:0000256" key="1">
    <source>
        <dbReference type="PIRSR" id="PIRSR637460-1"/>
    </source>
</evidence>
<accession>L7L9S4</accession>
<reference evidence="6 7" key="1">
    <citation type="submission" date="2012-12" db="EMBL/GenBank/DDBJ databases">
        <title>Whole genome shotgun sequence of Gordonia hirsuta NBRC 16056.</title>
        <authorList>
            <person name="Isaki-Nakamura S."/>
            <person name="Hosoyama A."/>
            <person name="Tsuchikane K."/>
            <person name="Katsumata H."/>
            <person name="Baba S."/>
            <person name="Yamazaki S."/>
            <person name="Fujita N."/>
        </authorList>
    </citation>
    <scope>NUCLEOTIDE SEQUENCE [LARGE SCALE GENOMIC DNA]</scope>
    <source>
        <strain evidence="6 7">NBRC 16056</strain>
    </source>
</reference>
<feature type="disulfide bond" evidence="2">
    <location>
        <begin position="167"/>
        <end position="180"/>
    </location>
</feature>
<keyword evidence="7" id="KW-1185">Reference proteome</keyword>
<comment type="caution">
    <text evidence="6">The sequence shown here is derived from an EMBL/GenBank/DDBJ whole genome shotgun (WGS) entry which is preliminary data.</text>
</comment>
<feature type="active site" description="Nucleophile" evidence="1">
    <location>
        <position position="76"/>
    </location>
</feature>
<evidence type="ECO:0000313" key="6">
    <source>
        <dbReference type="EMBL" id="GAC57674.1"/>
    </source>
</evidence>
<dbReference type="Pfam" id="PF13472">
    <property type="entry name" value="Lipase_GDSL_2"/>
    <property type="match status" value="1"/>
</dbReference>
<evidence type="ECO:0000256" key="4">
    <source>
        <dbReference type="SAM" id="Phobius"/>
    </source>
</evidence>
<feature type="compositionally biased region" description="Low complexity" evidence="3">
    <location>
        <begin position="40"/>
        <end position="59"/>
    </location>
</feature>
<dbReference type="PANTHER" id="PTHR37981">
    <property type="entry name" value="LIPASE 2"/>
    <property type="match status" value="1"/>
</dbReference>
<keyword evidence="4" id="KW-0812">Transmembrane</keyword>
<dbReference type="AlphaFoldDB" id="L7L9S4"/>
<dbReference type="InterPro" id="IPR013830">
    <property type="entry name" value="SGNH_hydro"/>
</dbReference>
<dbReference type="OrthoDB" id="5503950at2"/>
<name>L7L9S4_9ACTN</name>
<protein>
    <submittedName>
        <fullName evidence="6">Putative esterase</fullName>
    </submittedName>
</protein>
<evidence type="ECO:0000256" key="2">
    <source>
        <dbReference type="PIRSR" id="PIRSR637460-2"/>
    </source>
</evidence>
<keyword evidence="2" id="KW-1015">Disulfide bond</keyword>
<feature type="disulfide bond" evidence="2">
    <location>
        <begin position="94"/>
        <end position="118"/>
    </location>
</feature>
<dbReference type="EMBL" id="BANT01000023">
    <property type="protein sequence ID" value="GAC57674.1"/>
    <property type="molecule type" value="Genomic_DNA"/>
</dbReference>
<gene>
    <name evidence="6" type="ORF">GOHSU_23_00200</name>
</gene>
<organism evidence="6 7">
    <name type="scientific">Gordonia hirsuta DSM 44140 = NBRC 16056</name>
    <dbReference type="NCBI Taxonomy" id="1121927"/>
    <lineage>
        <taxon>Bacteria</taxon>
        <taxon>Bacillati</taxon>
        <taxon>Actinomycetota</taxon>
        <taxon>Actinomycetes</taxon>
        <taxon>Mycobacteriales</taxon>
        <taxon>Gordoniaceae</taxon>
        <taxon>Gordonia</taxon>
    </lineage>
</organism>
<dbReference type="CDD" id="cd01823">
    <property type="entry name" value="SEST_like"/>
    <property type="match status" value="1"/>
</dbReference>
<dbReference type="eggNOG" id="COG2755">
    <property type="taxonomic scope" value="Bacteria"/>
</dbReference>
<sequence length="326" mass="34072">MAPVSRRNILPVLLLVTALIAIIAVATVLVLDRRGEMTVAGTPSSAGGTPSAAAPSQAPLPKKLGPGARHVHMGDSYAAGTGESDLAPDAPVRCQRTSSNPGIQVAERMKWAVRDVSCTSAKTEHMTQSQHRGLAPQTEALDDSIDVVTVVLGANDEDFFGFLVSRCAGAGAEDPTGSPCRDQYGQELIEKLTSGTGPNLKAAYAEIAAKAPNAEIYAIGYPWLVPASGACRPELGFADGDIAFARELQAELNSRAKSAVESVGGTFVDMAELSDGHDACTTEKVRWIEPAFDADGRTMGIPGNHPNARGQRAMADALEKAIRAGR</sequence>
<dbReference type="STRING" id="1121927.GOHSU_23_00200"/>
<feature type="region of interest" description="Disordered" evidence="3">
    <location>
        <begin position="39"/>
        <end position="85"/>
    </location>
</feature>
<dbReference type="InterPro" id="IPR037460">
    <property type="entry name" value="SEST-like"/>
</dbReference>
<dbReference type="GO" id="GO:0019433">
    <property type="term" value="P:triglyceride catabolic process"/>
    <property type="evidence" value="ECO:0007669"/>
    <property type="project" value="TreeGrafter"/>
</dbReference>
<keyword evidence="4" id="KW-0472">Membrane</keyword>
<dbReference type="SUPFAM" id="SSF52266">
    <property type="entry name" value="SGNH hydrolase"/>
    <property type="match status" value="1"/>
</dbReference>
<proteinExistence type="predicted"/>
<dbReference type="RefSeq" id="WP_005940278.1">
    <property type="nucleotide sequence ID" value="NZ_ATVK01000012.1"/>
</dbReference>
<dbReference type="PANTHER" id="PTHR37981:SF1">
    <property type="entry name" value="SGNH HYDROLASE-TYPE ESTERASE DOMAIN-CONTAINING PROTEIN"/>
    <property type="match status" value="1"/>
</dbReference>
<dbReference type="Gene3D" id="3.40.50.1110">
    <property type="entry name" value="SGNH hydrolase"/>
    <property type="match status" value="1"/>
</dbReference>
<dbReference type="Proteomes" id="UP000053405">
    <property type="component" value="Unassembled WGS sequence"/>
</dbReference>
<feature type="domain" description="SGNH hydrolase-type esterase" evidence="5">
    <location>
        <begin position="73"/>
        <end position="313"/>
    </location>
</feature>
<feature type="active site" evidence="1">
    <location>
        <position position="305"/>
    </location>
</feature>
<keyword evidence="4" id="KW-1133">Transmembrane helix</keyword>
<evidence type="ECO:0000313" key="7">
    <source>
        <dbReference type="Proteomes" id="UP000053405"/>
    </source>
</evidence>
<feature type="disulfide bond" evidence="2">
    <location>
        <begin position="231"/>
        <end position="280"/>
    </location>
</feature>
<dbReference type="GO" id="GO:0004806">
    <property type="term" value="F:triacylglycerol lipase activity"/>
    <property type="evidence" value="ECO:0007669"/>
    <property type="project" value="TreeGrafter"/>
</dbReference>
<evidence type="ECO:0000259" key="5">
    <source>
        <dbReference type="Pfam" id="PF13472"/>
    </source>
</evidence>
<evidence type="ECO:0000256" key="3">
    <source>
        <dbReference type="SAM" id="MobiDB-lite"/>
    </source>
</evidence>
<feature type="transmembrane region" description="Helical" evidence="4">
    <location>
        <begin position="12"/>
        <end position="31"/>
    </location>
</feature>